<accession>A0A540VX81</accession>
<feature type="domain" description="DNA2/NAM7 helicase helicase" evidence="8">
    <location>
        <begin position="379"/>
        <end position="642"/>
    </location>
</feature>
<dbReference type="PANTHER" id="PTHR43788">
    <property type="entry name" value="DNA2/NAM7 HELICASE FAMILY MEMBER"/>
    <property type="match status" value="1"/>
</dbReference>
<proteinExistence type="inferred from homology"/>
<gene>
    <name evidence="10" type="ORF">E6W39_02575</name>
</gene>
<keyword evidence="3" id="KW-0378">Hydrolase</keyword>
<feature type="region of interest" description="Disordered" evidence="7">
    <location>
        <begin position="890"/>
        <end position="913"/>
    </location>
</feature>
<evidence type="ECO:0000313" key="11">
    <source>
        <dbReference type="Proteomes" id="UP000319103"/>
    </source>
</evidence>
<evidence type="ECO:0000259" key="9">
    <source>
        <dbReference type="Pfam" id="PF13087"/>
    </source>
</evidence>
<dbReference type="GO" id="GO:0016787">
    <property type="term" value="F:hydrolase activity"/>
    <property type="evidence" value="ECO:0007669"/>
    <property type="project" value="UniProtKB-KW"/>
</dbReference>
<dbReference type="EMBL" id="VIGB01000003">
    <property type="protein sequence ID" value="TQF01327.1"/>
    <property type="molecule type" value="Genomic_DNA"/>
</dbReference>
<evidence type="ECO:0000256" key="2">
    <source>
        <dbReference type="ARBA" id="ARBA00022741"/>
    </source>
</evidence>
<evidence type="ECO:0000259" key="8">
    <source>
        <dbReference type="Pfam" id="PF13086"/>
    </source>
</evidence>
<dbReference type="Gene3D" id="3.40.50.300">
    <property type="entry name" value="P-loop containing nucleotide triphosphate hydrolases"/>
    <property type="match status" value="3"/>
</dbReference>
<dbReference type="PANTHER" id="PTHR43788:SF8">
    <property type="entry name" value="DNA-BINDING PROTEIN SMUBP-2"/>
    <property type="match status" value="1"/>
</dbReference>
<evidence type="ECO:0000256" key="3">
    <source>
        <dbReference type="ARBA" id="ARBA00022801"/>
    </source>
</evidence>
<keyword evidence="5" id="KW-0067">ATP-binding</keyword>
<keyword evidence="4" id="KW-0347">Helicase</keyword>
<sequence>MLGGVAPALVPSGRWPSKAEHPLALSQQFAVNRMLAERADPAGGLFAVNGPPGTGKTTMLRDLVAALVVERAMVMAEFERPSQAFTGRAWEGRDRQGFNKRYVAALDPRLAGLEIVVTSSNNGAVENITAELPGLDALAEPWRAGTDHFADLASALLKGAPAWGLVAAVLGNKENRKQFGNRFWWGRLPNEESAAREEAGLPELRGMRAILSDWSPRGFGKTWTPPAQQPPPWQEAVAAFRTAHKEVERLRAKRLKLAAMLAEADSPQQEQRNRALRTAAQQASERVTAARARLRDAQAADAAAVRTTAAAQTAERLAGEHLAVAREELAVAHAQLVGARELAGHHQTQVDALMERQESLAASSSKGGLRRLLQTAAKQQAAEAQRERTLAENVMLLAQQRAALDAAVTKVAEAVGAQALAEDRHARRLAELTEAAAAVRTASVGQEKARSRIDTENHAVAAAARERSAARTRLDAAEEQLRLSQTLVANAATYLPSLPLGWLDLRDGDQELSSPWSDEAWSAARSELFLRALDLHRALVANTAKKVRGNLQVLMELMAGTNGPIPDEQVLQAWQTLFLLVPVVSTTFSSIGSMFARLGQGSLGWVLVDEAGQATPQAAVGALWRARRAVLVGDPLQLEPVVTMPAALQRRLLLAYQVDEEWLPGATSAQAVADRVNRFGTYLPAPRGDGEYVWVGSPLRVHRRCQEPMFTVSNKVAYGGLMVYGTHEQPFPNRDPDGLMPSRWLNTDDSTRPAEAPWGDRDRHAFTYVLDSLDQVGVGIDRLRIIAPFRALVTECKKICRARGWSSEDLDERCATVHKAQGKEADVVILVLGGNLQGSRTWAARTPNLLNVAASRAKRRLYVIGERALWSQELHFDTLADQFPVFDHIGDRDTWPQAKPGPQGRAPRPTDAR</sequence>
<dbReference type="AlphaFoldDB" id="A0A540VX81"/>
<keyword evidence="11" id="KW-1185">Reference proteome</keyword>
<evidence type="ECO:0000256" key="6">
    <source>
        <dbReference type="SAM" id="Coils"/>
    </source>
</evidence>
<dbReference type="InterPro" id="IPR041677">
    <property type="entry name" value="DNA2/NAM7_AAA_11"/>
</dbReference>
<evidence type="ECO:0000256" key="5">
    <source>
        <dbReference type="ARBA" id="ARBA00022840"/>
    </source>
</evidence>
<reference evidence="10 11" key="1">
    <citation type="submission" date="2019-06" db="EMBL/GenBank/DDBJ databases">
        <title>Description of Kitasatospora acidophila sp. nov. isolated from pine grove soil, and reclassification of Streptomyces novaecaesareae to Kitasatospora novaeceasareae comb. nov.</title>
        <authorList>
            <person name="Kim M.J."/>
        </authorList>
    </citation>
    <scope>NUCLEOTIDE SEQUENCE [LARGE SCALE GENOMIC DNA]</scope>
    <source>
        <strain evidence="10 11">MMS16-CNU292</strain>
    </source>
</reference>
<protein>
    <submittedName>
        <fullName evidence="10">Uncharacterized protein</fullName>
    </submittedName>
</protein>
<dbReference type="GO" id="GO:0005524">
    <property type="term" value="F:ATP binding"/>
    <property type="evidence" value="ECO:0007669"/>
    <property type="project" value="UniProtKB-KW"/>
</dbReference>
<feature type="domain" description="DNA2/NAM7 helicase-like C-terminal" evidence="9">
    <location>
        <begin position="699"/>
        <end position="867"/>
    </location>
</feature>
<dbReference type="RefSeq" id="WP_141632059.1">
    <property type="nucleotide sequence ID" value="NZ_VIGB01000003.1"/>
</dbReference>
<evidence type="ECO:0000256" key="7">
    <source>
        <dbReference type="SAM" id="MobiDB-lite"/>
    </source>
</evidence>
<comment type="similarity">
    <text evidence="1">Belongs to the DNA2/NAM7 helicase family.</text>
</comment>
<organism evidence="10 11">
    <name type="scientific">Kitasatospora acidiphila</name>
    <dbReference type="NCBI Taxonomy" id="2567942"/>
    <lineage>
        <taxon>Bacteria</taxon>
        <taxon>Bacillati</taxon>
        <taxon>Actinomycetota</taxon>
        <taxon>Actinomycetes</taxon>
        <taxon>Kitasatosporales</taxon>
        <taxon>Streptomycetaceae</taxon>
        <taxon>Kitasatospora</taxon>
    </lineage>
</organism>
<name>A0A540VX81_9ACTN</name>
<keyword evidence="2" id="KW-0547">Nucleotide-binding</keyword>
<evidence type="ECO:0000256" key="1">
    <source>
        <dbReference type="ARBA" id="ARBA00007913"/>
    </source>
</evidence>
<dbReference type="InterPro" id="IPR050534">
    <property type="entry name" value="Coronavir_polyprotein_1ab"/>
</dbReference>
<keyword evidence="6" id="KW-0175">Coiled coil</keyword>
<dbReference type="InterPro" id="IPR027417">
    <property type="entry name" value="P-loop_NTPase"/>
</dbReference>
<dbReference type="Pfam" id="PF13086">
    <property type="entry name" value="AAA_11"/>
    <property type="match status" value="1"/>
</dbReference>
<dbReference type="OrthoDB" id="3197455at2"/>
<dbReference type="SUPFAM" id="SSF52540">
    <property type="entry name" value="P-loop containing nucleoside triphosphate hydrolases"/>
    <property type="match status" value="1"/>
</dbReference>
<dbReference type="GO" id="GO:0043139">
    <property type="term" value="F:5'-3' DNA helicase activity"/>
    <property type="evidence" value="ECO:0007669"/>
    <property type="project" value="TreeGrafter"/>
</dbReference>
<feature type="coiled-coil region" evidence="6">
    <location>
        <begin position="273"/>
        <end position="300"/>
    </location>
</feature>
<evidence type="ECO:0000256" key="4">
    <source>
        <dbReference type="ARBA" id="ARBA00022806"/>
    </source>
</evidence>
<dbReference type="Pfam" id="PF13087">
    <property type="entry name" value="AAA_12"/>
    <property type="match status" value="1"/>
</dbReference>
<dbReference type="Proteomes" id="UP000319103">
    <property type="component" value="Unassembled WGS sequence"/>
</dbReference>
<dbReference type="InterPro" id="IPR041679">
    <property type="entry name" value="DNA2/NAM7-like_C"/>
</dbReference>
<comment type="caution">
    <text evidence="10">The sequence shown here is derived from an EMBL/GenBank/DDBJ whole genome shotgun (WGS) entry which is preliminary data.</text>
</comment>
<evidence type="ECO:0000313" key="10">
    <source>
        <dbReference type="EMBL" id="TQF01327.1"/>
    </source>
</evidence>